<dbReference type="PROSITE" id="PS50222">
    <property type="entry name" value="EF_HAND_2"/>
    <property type="match status" value="2"/>
</dbReference>
<accession>A0A815X257</accession>
<evidence type="ECO:0000256" key="3">
    <source>
        <dbReference type="ARBA" id="ARBA00022837"/>
    </source>
</evidence>
<keyword evidence="1" id="KW-0479">Metal-binding</keyword>
<comment type="caution">
    <text evidence="6">The sequence shown here is derived from an EMBL/GenBank/DDBJ whole genome shotgun (WGS) entry which is preliminary data.</text>
</comment>
<organism evidence="6 9">
    <name type="scientific">Didymodactylos carnosus</name>
    <dbReference type="NCBI Taxonomy" id="1234261"/>
    <lineage>
        <taxon>Eukaryota</taxon>
        <taxon>Metazoa</taxon>
        <taxon>Spiralia</taxon>
        <taxon>Gnathifera</taxon>
        <taxon>Rotifera</taxon>
        <taxon>Eurotatoria</taxon>
        <taxon>Bdelloidea</taxon>
        <taxon>Philodinida</taxon>
        <taxon>Philodinidae</taxon>
        <taxon>Didymodactylos</taxon>
    </lineage>
</organism>
<protein>
    <recommendedName>
        <fullName evidence="4">EF-hand domain-containing protein</fullName>
    </recommendedName>
</protein>
<evidence type="ECO:0000313" key="6">
    <source>
        <dbReference type="EMBL" id="CAF1549603.1"/>
    </source>
</evidence>
<dbReference type="InterPro" id="IPR018247">
    <property type="entry name" value="EF_Hand_1_Ca_BS"/>
</dbReference>
<dbReference type="Proteomes" id="UP000663829">
    <property type="component" value="Unassembled WGS sequence"/>
</dbReference>
<evidence type="ECO:0000313" key="8">
    <source>
        <dbReference type="EMBL" id="CAF4410533.1"/>
    </source>
</evidence>
<dbReference type="EMBL" id="CAJNOQ010026938">
    <property type="protein sequence ID" value="CAF1549603.1"/>
    <property type="molecule type" value="Genomic_DNA"/>
</dbReference>
<dbReference type="InterPro" id="IPR002048">
    <property type="entry name" value="EF_hand_dom"/>
</dbReference>
<dbReference type="Proteomes" id="UP000682733">
    <property type="component" value="Unassembled WGS sequence"/>
</dbReference>
<name>A0A815X257_9BILA</name>
<feature type="domain" description="EF-hand" evidence="4">
    <location>
        <begin position="39"/>
        <end position="74"/>
    </location>
</feature>
<dbReference type="CDD" id="cd00051">
    <property type="entry name" value="EFh"/>
    <property type="match status" value="1"/>
</dbReference>
<dbReference type="EMBL" id="CAJNOK010012896">
    <property type="protein sequence ID" value="CAF1173747.1"/>
    <property type="molecule type" value="Genomic_DNA"/>
</dbReference>
<evidence type="ECO:0000259" key="4">
    <source>
        <dbReference type="PROSITE" id="PS50222"/>
    </source>
</evidence>
<evidence type="ECO:0000256" key="1">
    <source>
        <dbReference type="ARBA" id="ARBA00022723"/>
    </source>
</evidence>
<evidence type="ECO:0000313" key="7">
    <source>
        <dbReference type="EMBL" id="CAF3984974.1"/>
    </source>
</evidence>
<dbReference type="EMBL" id="CAJOBC010092610">
    <property type="protein sequence ID" value="CAF4410533.1"/>
    <property type="molecule type" value="Genomic_DNA"/>
</dbReference>
<dbReference type="InterPro" id="IPR011992">
    <property type="entry name" value="EF-hand-dom_pair"/>
</dbReference>
<evidence type="ECO:0000256" key="2">
    <source>
        <dbReference type="ARBA" id="ARBA00022737"/>
    </source>
</evidence>
<dbReference type="FunFam" id="1.10.238.10:FF:000181">
    <property type="entry name" value="CALML5 isoform 1"/>
    <property type="match status" value="1"/>
</dbReference>
<dbReference type="Pfam" id="PF13499">
    <property type="entry name" value="EF-hand_7"/>
    <property type="match status" value="1"/>
</dbReference>
<dbReference type="Gene3D" id="1.10.238.10">
    <property type="entry name" value="EF-hand"/>
    <property type="match status" value="1"/>
</dbReference>
<dbReference type="EMBL" id="CAJOBA010034419">
    <property type="protein sequence ID" value="CAF3984974.1"/>
    <property type="molecule type" value="Genomic_DNA"/>
</dbReference>
<evidence type="ECO:0000313" key="5">
    <source>
        <dbReference type="EMBL" id="CAF1173747.1"/>
    </source>
</evidence>
<dbReference type="SUPFAM" id="SSF47473">
    <property type="entry name" value="EF-hand"/>
    <property type="match status" value="1"/>
</dbReference>
<dbReference type="AlphaFoldDB" id="A0A815X257"/>
<dbReference type="GO" id="GO:0005509">
    <property type="term" value="F:calcium ion binding"/>
    <property type="evidence" value="ECO:0007669"/>
    <property type="project" value="InterPro"/>
</dbReference>
<dbReference type="PANTHER" id="PTHR23050">
    <property type="entry name" value="CALCIUM BINDING PROTEIN"/>
    <property type="match status" value="1"/>
</dbReference>
<gene>
    <name evidence="6" type="ORF">GPM918_LOCUS39122</name>
    <name evidence="5" type="ORF">OVA965_LOCUS22706</name>
    <name evidence="8" type="ORF">SRO942_LOCUS39977</name>
    <name evidence="7" type="ORF">TMI583_LOCUS23419</name>
</gene>
<reference evidence="6" key="1">
    <citation type="submission" date="2021-02" db="EMBL/GenBank/DDBJ databases">
        <authorList>
            <person name="Nowell W R."/>
        </authorList>
    </citation>
    <scope>NUCLEOTIDE SEQUENCE</scope>
</reference>
<dbReference type="OrthoDB" id="26525at2759"/>
<dbReference type="Proteomes" id="UP000677228">
    <property type="component" value="Unassembled WGS sequence"/>
</dbReference>
<feature type="domain" description="EF-hand" evidence="4">
    <location>
        <begin position="2"/>
        <end position="37"/>
    </location>
</feature>
<evidence type="ECO:0000313" key="9">
    <source>
        <dbReference type="Proteomes" id="UP000663829"/>
    </source>
</evidence>
<dbReference type="InterPro" id="IPR050145">
    <property type="entry name" value="Centrin_CML-like"/>
</dbReference>
<dbReference type="PROSITE" id="PS00018">
    <property type="entry name" value="EF_HAND_1"/>
    <property type="match status" value="1"/>
</dbReference>
<keyword evidence="3" id="KW-0106">Calcium</keyword>
<dbReference type="Proteomes" id="UP000681722">
    <property type="component" value="Unassembled WGS sequence"/>
</dbReference>
<sequence>MITTNDSLEVFKTFDKNNDGFISRSELRTVMKSVYGEKVTREELDDMIRVADLDKDGKINYEAVVFITFYLGQYLL</sequence>
<keyword evidence="9" id="KW-1185">Reference proteome</keyword>
<dbReference type="SMART" id="SM00054">
    <property type="entry name" value="EFh"/>
    <property type="match status" value="2"/>
</dbReference>
<keyword evidence="2" id="KW-0677">Repeat</keyword>
<proteinExistence type="predicted"/>